<name>A0A4C1VUR4_EUMVA</name>
<dbReference type="STRING" id="151549.A0A4C1VUR4"/>
<dbReference type="Gene3D" id="3.30.420.10">
    <property type="entry name" value="Ribonuclease H-like superfamily/Ribonuclease H"/>
    <property type="match status" value="1"/>
</dbReference>
<dbReference type="AlphaFoldDB" id="A0A4C1VUR4"/>
<dbReference type="GO" id="GO:0003676">
    <property type="term" value="F:nucleic acid binding"/>
    <property type="evidence" value="ECO:0007669"/>
    <property type="project" value="InterPro"/>
</dbReference>
<dbReference type="EMBL" id="BGZK01000426">
    <property type="protein sequence ID" value="GBP42888.1"/>
    <property type="molecule type" value="Genomic_DNA"/>
</dbReference>
<dbReference type="Proteomes" id="UP000299102">
    <property type="component" value="Unassembled WGS sequence"/>
</dbReference>
<keyword evidence="1" id="KW-0489">Methyltransferase</keyword>
<organism evidence="1 2">
    <name type="scientific">Eumeta variegata</name>
    <name type="common">Bagworm moth</name>
    <name type="synonym">Eumeta japonica</name>
    <dbReference type="NCBI Taxonomy" id="151549"/>
    <lineage>
        <taxon>Eukaryota</taxon>
        <taxon>Metazoa</taxon>
        <taxon>Ecdysozoa</taxon>
        <taxon>Arthropoda</taxon>
        <taxon>Hexapoda</taxon>
        <taxon>Insecta</taxon>
        <taxon>Pterygota</taxon>
        <taxon>Neoptera</taxon>
        <taxon>Endopterygota</taxon>
        <taxon>Lepidoptera</taxon>
        <taxon>Glossata</taxon>
        <taxon>Ditrysia</taxon>
        <taxon>Tineoidea</taxon>
        <taxon>Psychidae</taxon>
        <taxon>Oiketicinae</taxon>
        <taxon>Eumeta</taxon>
    </lineage>
</organism>
<proteinExistence type="predicted"/>
<evidence type="ECO:0000313" key="1">
    <source>
        <dbReference type="EMBL" id="GBP42888.1"/>
    </source>
</evidence>
<dbReference type="GO" id="GO:0032259">
    <property type="term" value="P:methylation"/>
    <property type="evidence" value="ECO:0007669"/>
    <property type="project" value="UniProtKB-KW"/>
</dbReference>
<dbReference type="InterPro" id="IPR036397">
    <property type="entry name" value="RNaseH_sf"/>
</dbReference>
<keyword evidence="2" id="KW-1185">Reference proteome</keyword>
<dbReference type="GO" id="GO:0008168">
    <property type="term" value="F:methyltransferase activity"/>
    <property type="evidence" value="ECO:0007669"/>
    <property type="project" value="UniProtKB-KW"/>
</dbReference>
<evidence type="ECO:0000313" key="2">
    <source>
        <dbReference type="Proteomes" id="UP000299102"/>
    </source>
</evidence>
<protein>
    <submittedName>
        <fullName evidence="1">Histone-lysine N-methyltransferase SETMAR</fullName>
    </submittedName>
</protein>
<reference evidence="1 2" key="1">
    <citation type="journal article" date="2019" name="Commun. Biol.">
        <title>The bagworm genome reveals a unique fibroin gene that provides high tensile strength.</title>
        <authorList>
            <person name="Kono N."/>
            <person name="Nakamura H."/>
            <person name="Ohtoshi R."/>
            <person name="Tomita M."/>
            <person name="Numata K."/>
            <person name="Arakawa K."/>
        </authorList>
    </citation>
    <scope>NUCLEOTIDE SEQUENCE [LARGE SCALE GENOMIC DNA]</scope>
</reference>
<keyword evidence="1" id="KW-0808">Transferase</keyword>
<dbReference type="PANTHER" id="PTHR46060:SF1">
    <property type="entry name" value="MARINER MOS1 TRANSPOSASE-LIKE PROTEIN"/>
    <property type="match status" value="1"/>
</dbReference>
<dbReference type="PANTHER" id="PTHR46060">
    <property type="entry name" value="MARINER MOS1 TRANSPOSASE-LIKE PROTEIN"/>
    <property type="match status" value="1"/>
</dbReference>
<sequence length="260" mass="29901">MFLSFYGIRTSIYTVLLCSLFFAVLGHTAVVDLGKYAARTTVSVRHRSIAASFIGMGRRRSGVQLRILRSGLGSVYCKYASANSCERILCTRVRVRGSRFGTRLDLWISKGGHVMILGSMRMTRHYITTTVNGAGVPRWAEPNKKVFEERKNDRQRRIILKHDNASCHTSAGTTKFLEGQMIELGHPPYRPDLVPNDFYLFPSVKNKVRGQRFSSREGAVDAFKMHVLEIPQSEWKKCFKNWFQRMPKCIDHHDEYFEKQ</sequence>
<gene>
    <name evidence="1" type="primary">SETMAR</name>
    <name evidence="1" type="ORF">EVAR_87267_1</name>
</gene>
<comment type="caution">
    <text evidence="1">The sequence shown here is derived from an EMBL/GenBank/DDBJ whole genome shotgun (WGS) entry which is preliminary data.</text>
</comment>
<dbReference type="InterPro" id="IPR052709">
    <property type="entry name" value="Transposase-MT_Hybrid"/>
</dbReference>
<accession>A0A4C1VUR4</accession>
<dbReference type="OrthoDB" id="10017160at2759"/>